<feature type="compositionally biased region" description="Basic and acidic residues" evidence="1">
    <location>
        <begin position="100"/>
        <end position="111"/>
    </location>
</feature>
<dbReference type="RefSeq" id="XP_018010874.1">
    <property type="nucleotide sequence ID" value="XM_018155385.2"/>
</dbReference>
<name>A0A8B7NBC1_HYAAZ</name>
<keyword evidence="2" id="KW-1185">Reference proteome</keyword>
<dbReference type="OrthoDB" id="5971912at2759"/>
<proteinExistence type="predicted"/>
<evidence type="ECO:0000256" key="1">
    <source>
        <dbReference type="SAM" id="MobiDB-lite"/>
    </source>
</evidence>
<sequence length="269" mass="31593">MASNIKECPVHSYVRSDESLEHNLPLLPACAIKVESEALDMDTPNPVIQVPEIYIKQEPENENLDITVKEEPFLYGSQKDADVSAPASAAGDTGRKRRACRDSIRESPEPPERRVYRVKKRLEKPEIINAWLKKNRLKIKERIYLRKQEFDKYDTVFRHLIKNKDAIKSHQKTLFRDAIKFGYFLQLMFENQFEKSSSKYQQFSYETILSEHIGINKVFAQNLQWLGKLGYQYPKLGNVSLYLYQVFKKKKAINNLFQNFPDLANWWIV</sequence>
<dbReference type="Proteomes" id="UP000694843">
    <property type="component" value="Unplaced"/>
</dbReference>
<protein>
    <submittedName>
        <fullName evidence="3">Uncharacterized protein LOC108668212 isoform X2</fullName>
    </submittedName>
</protein>
<accession>A0A8B7NBC1</accession>
<gene>
    <name evidence="3" type="primary">LOC108668212</name>
</gene>
<organism evidence="2 3">
    <name type="scientific">Hyalella azteca</name>
    <name type="common">Amphipod</name>
    <dbReference type="NCBI Taxonomy" id="294128"/>
    <lineage>
        <taxon>Eukaryota</taxon>
        <taxon>Metazoa</taxon>
        <taxon>Ecdysozoa</taxon>
        <taxon>Arthropoda</taxon>
        <taxon>Crustacea</taxon>
        <taxon>Multicrustacea</taxon>
        <taxon>Malacostraca</taxon>
        <taxon>Eumalacostraca</taxon>
        <taxon>Peracarida</taxon>
        <taxon>Amphipoda</taxon>
        <taxon>Senticaudata</taxon>
        <taxon>Talitrida</taxon>
        <taxon>Talitroidea</taxon>
        <taxon>Hyalellidae</taxon>
        <taxon>Hyalella</taxon>
    </lineage>
</organism>
<evidence type="ECO:0000313" key="2">
    <source>
        <dbReference type="Proteomes" id="UP000694843"/>
    </source>
</evidence>
<evidence type="ECO:0000313" key="3">
    <source>
        <dbReference type="RefSeq" id="XP_018010874.1"/>
    </source>
</evidence>
<dbReference type="AlphaFoldDB" id="A0A8B7NBC1"/>
<reference evidence="3" key="1">
    <citation type="submission" date="2025-08" db="UniProtKB">
        <authorList>
            <consortium name="RefSeq"/>
        </authorList>
    </citation>
    <scope>IDENTIFICATION</scope>
    <source>
        <tissue evidence="3">Whole organism</tissue>
    </source>
</reference>
<feature type="region of interest" description="Disordered" evidence="1">
    <location>
        <begin position="80"/>
        <end position="111"/>
    </location>
</feature>
<dbReference type="GeneID" id="108668212"/>